<gene>
    <name evidence="2" type="ordered locus">Sden_1112</name>
</gene>
<dbReference type="KEGG" id="sdn:Sden_1112"/>
<feature type="region of interest" description="Disordered" evidence="1">
    <location>
        <begin position="116"/>
        <end position="144"/>
    </location>
</feature>
<name>Q12Q76_SHEDO</name>
<sequence length="300" mass="34169">METVIFSKHGTPLTEAEENHYSALRLEKLEPTELARVRTRLYCSGCFEKAAYVARSSNGRAPHCRSVHQLIDGTICPERSPESVKVSSEGYESVQELKNENDVYVVDFNFGQDETQVNPIKPKGDENTTKKKRGSYRKFGEASGEGKSEWSRRLSTLLKTLKEDPKFAQSSAHIKVLGVQKPIRNVFYNTDKFSSYMDKLIPGKFPTFFWGSIWNAHEGVDGTVWLNTGEDCLDLSIKIPKDVFRVFKAKCKLSNDEPCKELNGSWFLLYGWYNKSLKTGKPYLSLLEPHPELITMRFSS</sequence>
<evidence type="ECO:0000256" key="1">
    <source>
        <dbReference type="SAM" id="MobiDB-lite"/>
    </source>
</evidence>
<dbReference type="EMBL" id="CP000302">
    <property type="protein sequence ID" value="ABE54400.1"/>
    <property type="molecule type" value="Genomic_DNA"/>
</dbReference>
<dbReference type="eggNOG" id="ENOG5033V8T">
    <property type="taxonomic scope" value="Bacteria"/>
</dbReference>
<evidence type="ECO:0000313" key="3">
    <source>
        <dbReference type="Proteomes" id="UP000001982"/>
    </source>
</evidence>
<dbReference type="Proteomes" id="UP000001982">
    <property type="component" value="Chromosome"/>
</dbReference>
<organism evidence="2 3">
    <name type="scientific">Shewanella denitrificans (strain OS217 / ATCC BAA-1090 / DSM 15013)</name>
    <dbReference type="NCBI Taxonomy" id="318161"/>
    <lineage>
        <taxon>Bacteria</taxon>
        <taxon>Pseudomonadati</taxon>
        <taxon>Pseudomonadota</taxon>
        <taxon>Gammaproteobacteria</taxon>
        <taxon>Alteromonadales</taxon>
        <taxon>Shewanellaceae</taxon>
        <taxon>Shewanella</taxon>
    </lineage>
</organism>
<protein>
    <submittedName>
        <fullName evidence="2">Uncharacterized protein</fullName>
    </submittedName>
</protein>
<dbReference type="HOGENOM" id="CLU_927168_0_0_6"/>
<proteinExistence type="predicted"/>
<dbReference type="OrthoDB" id="6396343at2"/>
<dbReference type="AlphaFoldDB" id="Q12Q76"/>
<accession>Q12Q76</accession>
<reference evidence="2 3" key="1">
    <citation type="submission" date="2006-03" db="EMBL/GenBank/DDBJ databases">
        <title>Complete sequence of Shewanella denitrificans OS217.</title>
        <authorList>
            <consortium name="US DOE Joint Genome Institute"/>
            <person name="Copeland A."/>
            <person name="Lucas S."/>
            <person name="Lapidus A."/>
            <person name="Barry K."/>
            <person name="Detter J.C."/>
            <person name="Glavina del Rio T."/>
            <person name="Hammon N."/>
            <person name="Israni S."/>
            <person name="Dalin E."/>
            <person name="Tice H."/>
            <person name="Pitluck S."/>
            <person name="Brettin T."/>
            <person name="Bruce D."/>
            <person name="Han C."/>
            <person name="Tapia R."/>
            <person name="Gilna P."/>
            <person name="Kiss H."/>
            <person name="Schmutz J."/>
            <person name="Larimer F."/>
            <person name="Land M."/>
            <person name="Hauser L."/>
            <person name="Kyrpides N."/>
            <person name="Lykidis A."/>
            <person name="Richardson P."/>
        </authorList>
    </citation>
    <scope>NUCLEOTIDE SEQUENCE [LARGE SCALE GENOMIC DNA]</scope>
    <source>
        <strain evidence="3">OS217 / ATCC BAA-1090 / DSM 15013</strain>
    </source>
</reference>
<dbReference type="RefSeq" id="WP_011495562.1">
    <property type="nucleotide sequence ID" value="NC_007954.1"/>
</dbReference>
<keyword evidence="3" id="KW-1185">Reference proteome</keyword>
<evidence type="ECO:0000313" key="2">
    <source>
        <dbReference type="EMBL" id="ABE54400.1"/>
    </source>
</evidence>